<dbReference type="PROSITE" id="PS50206">
    <property type="entry name" value="RHODANESE_3"/>
    <property type="match status" value="1"/>
</dbReference>
<sequence length="142" mass="15841">MKPRILDFTTATPQEAVTYFGRELGFEVDPVDLAQDLAEGRTEGYVLAETRSLEKYHEARLPGAIHLPYWEITAERMRASDKSLTYVCYCESIHCNAATQGALRLAALGFTVKRLSGGITTWRSAGYPTETGPRQPLRTLET</sequence>
<feature type="domain" description="Rhodanese" evidence="1">
    <location>
        <begin position="41"/>
        <end position="131"/>
    </location>
</feature>
<dbReference type="RefSeq" id="WP_326568579.1">
    <property type="nucleotide sequence ID" value="NZ_CP142149.1"/>
</dbReference>
<dbReference type="PANTHER" id="PTHR43031:SF1">
    <property type="entry name" value="PYRIDINE NUCLEOTIDE-DISULPHIDE OXIDOREDUCTASE"/>
    <property type="match status" value="1"/>
</dbReference>
<dbReference type="Gene3D" id="3.40.250.10">
    <property type="entry name" value="Rhodanese-like domain"/>
    <property type="match status" value="1"/>
</dbReference>
<proteinExistence type="predicted"/>
<reference evidence="2 3" key="1">
    <citation type="journal article" date="2015" name="Int. J. Syst. Evol. Microbiol.">
        <title>Amycolatopsis rhabdoformis sp. nov., an actinomycete isolated from a tropical forest soil.</title>
        <authorList>
            <person name="Souza W.R."/>
            <person name="Silva R.E."/>
            <person name="Goodfellow M."/>
            <person name="Busarakam K."/>
            <person name="Figueiro F.S."/>
            <person name="Ferreira D."/>
            <person name="Rodrigues-Filho E."/>
            <person name="Moraes L.A.B."/>
            <person name="Zucchi T.D."/>
        </authorList>
    </citation>
    <scope>NUCLEOTIDE SEQUENCE [LARGE SCALE GENOMIC DNA]</scope>
    <source>
        <strain evidence="2 3">NCIMB 14900</strain>
    </source>
</reference>
<dbReference type="Proteomes" id="UP001330812">
    <property type="component" value="Chromosome"/>
</dbReference>
<dbReference type="Pfam" id="PF00581">
    <property type="entry name" value="Rhodanese"/>
    <property type="match status" value="1"/>
</dbReference>
<dbReference type="InterPro" id="IPR050229">
    <property type="entry name" value="GlpE_sulfurtransferase"/>
</dbReference>
<accession>A0ABZ1I5W8</accession>
<dbReference type="PANTHER" id="PTHR43031">
    <property type="entry name" value="FAD-DEPENDENT OXIDOREDUCTASE"/>
    <property type="match status" value="1"/>
</dbReference>
<name>A0ABZ1I5W8_9PSEU</name>
<dbReference type="InterPro" id="IPR036873">
    <property type="entry name" value="Rhodanese-like_dom_sf"/>
</dbReference>
<dbReference type="EMBL" id="CP142149">
    <property type="protein sequence ID" value="WSE29619.1"/>
    <property type="molecule type" value="Genomic_DNA"/>
</dbReference>
<evidence type="ECO:0000313" key="2">
    <source>
        <dbReference type="EMBL" id="WSE29619.1"/>
    </source>
</evidence>
<gene>
    <name evidence="2" type="ORF">VSH64_43645</name>
</gene>
<keyword evidence="3" id="KW-1185">Reference proteome</keyword>
<evidence type="ECO:0000313" key="3">
    <source>
        <dbReference type="Proteomes" id="UP001330812"/>
    </source>
</evidence>
<evidence type="ECO:0000259" key="1">
    <source>
        <dbReference type="PROSITE" id="PS50206"/>
    </source>
</evidence>
<dbReference type="InterPro" id="IPR001763">
    <property type="entry name" value="Rhodanese-like_dom"/>
</dbReference>
<dbReference type="SUPFAM" id="SSF52821">
    <property type="entry name" value="Rhodanese/Cell cycle control phosphatase"/>
    <property type="match status" value="1"/>
</dbReference>
<dbReference type="SMART" id="SM00450">
    <property type="entry name" value="RHOD"/>
    <property type="match status" value="1"/>
</dbReference>
<organism evidence="2 3">
    <name type="scientific">Amycolatopsis rhabdoformis</name>
    <dbReference type="NCBI Taxonomy" id="1448059"/>
    <lineage>
        <taxon>Bacteria</taxon>
        <taxon>Bacillati</taxon>
        <taxon>Actinomycetota</taxon>
        <taxon>Actinomycetes</taxon>
        <taxon>Pseudonocardiales</taxon>
        <taxon>Pseudonocardiaceae</taxon>
        <taxon>Amycolatopsis</taxon>
    </lineage>
</organism>
<protein>
    <submittedName>
        <fullName evidence="2">Rhodanese-like domain-containing protein</fullName>
    </submittedName>
</protein>